<organism evidence="11 12">
    <name type="scientific">Clostridium mobile</name>
    <dbReference type="NCBI Taxonomy" id="2841512"/>
    <lineage>
        <taxon>Bacteria</taxon>
        <taxon>Bacillati</taxon>
        <taxon>Bacillota</taxon>
        <taxon>Clostridia</taxon>
        <taxon>Eubacteriales</taxon>
        <taxon>Clostridiaceae</taxon>
        <taxon>Clostridium</taxon>
    </lineage>
</organism>
<dbReference type="InterPro" id="IPR022801">
    <property type="entry name" value="Ribosomal_uS4"/>
</dbReference>
<evidence type="ECO:0000259" key="10">
    <source>
        <dbReference type="SMART" id="SM01390"/>
    </source>
</evidence>
<evidence type="ECO:0000256" key="2">
    <source>
        <dbReference type="ARBA" id="ARBA00022730"/>
    </source>
</evidence>
<evidence type="ECO:0000256" key="3">
    <source>
        <dbReference type="ARBA" id="ARBA00022884"/>
    </source>
</evidence>
<dbReference type="Pfam" id="PF00163">
    <property type="entry name" value="Ribosomal_S4"/>
    <property type="match status" value="1"/>
</dbReference>
<evidence type="ECO:0000256" key="7">
    <source>
        <dbReference type="HAMAP-Rule" id="MF_01306"/>
    </source>
</evidence>
<dbReference type="InterPro" id="IPR005709">
    <property type="entry name" value="Ribosomal_uS4_bac-type"/>
</dbReference>
<evidence type="ECO:0000259" key="9">
    <source>
        <dbReference type="SMART" id="SM00363"/>
    </source>
</evidence>
<protein>
    <recommendedName>
        <fullName evidence="6 7">Small ribosomal subunit protein uS4</fullName>
    </recommendedName>
</protein>
<reference evidence="11 12" key="1">
    <citation type="submission" date="2021-06" db="EMBL/GenBank/DDBJ databases">
        <authorList>
            <person name="Sun Q."/>
            <person name="Li D."/>
        </authorList>
    </citation>
    <scope>NUCLEOTIDE SEQUENCE [LARGE SCALE GENOMIC DNA]</scope>
    <source>
        <strain evidence="11 12">MSJ-11</strain>
    </source>
</reference>
<evidence type="ECO:0000256" key="1">
    <source>
        <dbReference type="ARBA" id="ARBA00007465"/>
    </source>
</evidence>
<keyword evidence="3 7" id="KW-0694">RNA-binding</keyword>
<keyword evidence="2 7" id="KW-0699">rRNA-binding</keyword>
<dbReference type="SMART" id="SM01390">
    <property type="entry name" value="Ribosomal_S4"/>
    <property type="match status" value="1"/>
</dbReference>
<comment type="subunit">
    <text evidence="7">Part of the 30S ribosomal subunit. Contacts protein S5. The interaction surface between S4 and S5 is involved in control of translational fidelity.</text>
</comment>
<evidence type="ECO:0000256" key="4">
    <source>
        <dbReference type="ARBA" id="ARBA00022980"/>
    </source>
</evidence>
<dbReference type="EMBL" id="JAHLQF010000002">
    <property type="protein sequence ID" value="MBU5484639.1"/>
    <property type="molecule type" value="Genomic_DNA"/>
</dbReference>
<dbReference type="CDD" id="cd00165">
    <property type="entry name" value="S4"/>
    <property type="match status" value="1"/>
</dbReference>
<name>A0ABS6EHE8_9CLOT</name>
<dbReference type="HAMAP" id="MF_01306_B">
    <property type="entry name" value="Ribosomal_uS4_B"/>
    <property type="match status" value="1"/>
</dbReference>
<dbReference type="InterPro" id="IPR001912">
    <property type="entry name" value="Ribosomal_uS4_N"/>
</dbReference>
<evidence type="ECO:0000256" key="6">
    <source>
        <dbReference type="ARBA" id="ARBA00035254"/>
    </source>
</evidence>
<dbReference type="NCBIfam" id="NF003717">
    <property type="entry name" value="PRK05327.1"/>
    <property type="match status" value="1"/>
</dbReference>
<gene>
    <name evidence="7 11" type="primary">rpsD</name>
    <name evidence="11" type="ORF">KQI86_09875</name>
</gene>
<dbReference type="PROSITE" id="PS00632">
    <property type="entry name" value="RIBOSOMAL_S4"/>
    <property type="match status" value="1"/>
</dbReference>
<evidence type="ECO:0000256" key="8">
    <source>
        <dbReference type="RuleBase" id="RU003699"/>
    </source>
</evidence>
<sequence>MARPMGPRFKIARRLGVNVFNHPKALKRGVKNQKLSEYGKQLQEKQKLKGYYGILEKQFRRYVHEALNTRENSGEILVQNLERRLDNLVYRLGFGSTLRQARQMVVHGHILVNGKKIDIPSYRVNIGDAITLMEKSRKNELFIENFQSTSLSIDYLEKDIENFSGKLVKKPSREAVPIDVIDSRIIEFYSKN</sequence>
<comment type="function">
    <text evidence="7">One of the primary rRNA binding proteins, it binds directly to 16S rRNA where it nucleates assembly of the body of the 30S subunit.</text>
</comment>
<dbReference type="InterPro" id="IPR002942">
    <property type="entry name" value="S4_RNA-bd"/>
</dbReference>
<keyword evidence="12" id="KW-1185">Reference proteome</keyword>
<dbReference type="NCBIfam" id="TIGR01017">
    <property type="entry name" value="rpsD_bact"/>
    <property type="match status" value="1"/>
</dbReference>
<dbReference type="PANTHER" id="PTHR11831:SF4">
    <property type="entry name" value="SMALL RIBOSOMAL SUBUNIT PROTEIN US4M"/>
    <property type="match status" value="1"/>
</dbReference>
<feature type="domain" description="RNA-binding S4" evidence="9">
    <location>
        <begin position="83"/>
        <end position="147"/>
    </location>
</feature>
<dbReference type="InterPro" id="IPR018079">
    <property type="entry name" value="Ribosomal_uS4_CS"/>
</dbReference>
<keyword evidence="4 7" id="KW-0689">Ribosomal protein</keyword>
<feature type="domain" description="Small ribosomal subunit protein uS4 N-terminal" evidence="10">
    <location>
        <begin position="3"/>
        <end position="82"/>
    </location>
</feature>
<dbReference type="Pfam" id="PF01479">
    <property type="entry name" value="S4"/>
    <property type="match status" value="1"/>
</dbReference>
<comment type="similarity">
    <text evidence="1 7 8">Belongs to the universal ribosomal protein uS4 family.</text>
</comment>
<dbReference type="RefSeq" id="WP_216439103.1">
    <property type="nucleotide sequence ID" value="NZ_JAHLQF010000002.1"/>
</dbReference>
<keyword evidence="5 7" id="KW-0687">Ribonucleoprotein</keyword>
<evidence type="ECO:0000313" key="12">
    <source>
        <dbReference type="Proteomes" id="UP000726170"/>
    </source>
</evidence>
<evidence type="ECO:0000313" key="11">
    <source>
        <dbReference type="EMBL" id="MBU5484639.1"/>
    </source>
</evidence>
<evidence type="ECO:0000256" key="5">
    <source>
        <dbReference type="ARBA" id="ARBA00023274"/>
    </source>
</evidence>
<dbReference type="Proteomes" id="UP000726170">
    <property type="component" value="Unassembled WGS sequence"/>
</dbReference>
<comment type="caution">
    <text evidence="11">The sequence shown here is derived from an EMBL/GenBank/DDBJ whole genome shotgun (WGS) entry which is preliminary data.</text>
</comment>
<comment type="function">
    <text evidence="7">With S5 and S12 plays an important role in translational accuracy.</text>
</comment>
<proteinExistence type="inferred from homology"/>
<dbReference type="PANTHER" id="PTHR11831">
    <property type="entry name" value="30S 40S RIBOSOMAL PROTEIN"/>
    <property type="match status" value="1"/>
</dbReference>
<accession>A0ABS6EHE8</accession>
<dbReference type="SMART" id="SM00363">
    <property type="entry name" value="S4"/>
    <property type="match status" value="1"/>
</dbReference>
<dbReference type="PROSITE" id="PS50889">
    <property type="entry name" value="S4"/>
    <property type="match status" value="1"/>
</dbReference>
<dbReference type="GO" id="GO:0005840">
    <property type="term" value="C:ribosome"/>
    <property type="evidence" value="ECO:0007669"/>
    <property type="project" value="UniProtKB-KW"/>
</dbReference>